<name>A0A0W8FRC5_9ZZZZ</name>
<evidence type="ECO:0000313" key="1">
    <source>
        <dbReference type="EMBL" id="KUG23501.1"/>
    </source>
</evidence>
<dbReference type="AlphaFoldDB" id="A0A0W8FRC5"/>
<dbReference type="EMBL" id="LNQE01000903">
    <property type="protein sequence ID" value="KUG23501.1"/>
    <property type="molecule type" value="Genomic_DNA"/>
</dbReference>
<organism evidence="1">
    <name type="scientific">hydrocarbon metagenome</name>
    <dbReference type="NCBI Taxonomy" id="938273"/>
    <lineage>
        <taxon>unclassified sequences</taxon>
        <taxon>metagenomes</taxon>
        <taxon>ecological metagenomes</taxon>
    </lineage>
</organism>
<comment type="caution">
    <text evidence="1">The sequence shown here is derived from an EMBL/GenBank/DDBJ whole genome shotgun (WGS) entry which is preliminary data.</text>
</comment>
<reference evidence="1" key="1">
    <citation type="journal article" date="2015" name="Proc. Natl. Acad. Sci. U.S.A.">
        <title>Networks of energetic and metabolic interactions define dynamics in microbial communities.</title>
        <authorList>
            <person name="Embree M."/>
            <person name="Liu J.K."/>
            <person name="Al-Bassam M.M."/>
            <person name="Zengler K."/>
        </authorList>
    </citation>
    <scope>NUCLEOTIDE SEQUENCE</scope>
</reference>
<protein>
    <submittedName>
        <fullName evidence="1">Uncharacterized protein</fullName>
    </submittedName>
</protein>
<accession>A0A0W8FRC5</accession>
<sequence length="72" mass="8425">MSSADVFIKEYQERFEKKIRENEIEALEHWKAQLDKVNAMRPDSVASMQLQITKISEMMANRIKILKKGQNG</sequence>
<proteinExistence type="predicted"/>
<gene>
    <name evidence="1" type="ORF">ASZ90_006705</name>
</gene>